<dbReference type="EMBL" id="UYSU01033865">
    <property type="protein sequence ID" value="VDL93206.1"/>
    <property type="molecule type" value="Genomic_DNA"/>
</dbReference>
<reference evidence="3" key="1">
    <citation type="submission" date="2016-06" db="UniProtKB">
        <authorList>
            <consortium name="WormBaseParasite"/>
        </authorList>
    </citation>
    <scope>IDENTIFICATION</scope>
</reference>
<evidence type="ECO:0000313" key="2">
    <source>
        <dbReference type="Proteomes" id="UP000275846"/>
    </source>
</evidence>
<protein>
    <submittedName>
        <fullName evidence="1 3">Uncharacterized protein</fullName>
    </submittedName>
</protein>
<evidence type="ECO:0000313" key="1">
    <source>
        <dbReference type="EMBL" id="VDL93206.1"/>
    </source>
</evidence>
<name>A0A183SRH3_SCHSO</name>
<accession>A0A183SRH3</accession>
<evidence type="ECO:0000313" key="3">
    <source>
        <dbReference type="WBParaSite" id="SSLN_0000703501-mRNA-1"/>
    </source>
</evidence>
<keyword evidence="2" id="KW-1185">Reference proteome</keyword>
<dbReference type="WBParaSite" id="SSLN_0000703501-mRNA-1">
    <property type="protein sequence ID" value="SSLN_0000703501-mRNA-1"/>
    <property type="gene ID" value="SSLN_0000703501"/>
</dbReference>
<organism evidence="3">
    <name type="scientific">Schistocephalus solidus</name>
    <name type="common">Tapeworm</name>
    <dbReference type="NCBI Taxonomy" id="70667"/>
    <lineage>
        <taxon>Eukaryota</taxon>
        <taxon>Metazoa</taxon>
        <taxon>Spiralia</taxon>
        <taxon>Lophotrochozoa</taxon>
        <taxon>Platyhelminthes</taxon>
        <taxon>Cestoda</taxon>
        <taxon>Eucestoda</taxon>
        <taxon>Diphyllobothriidea</taxon>
        <taxon>Diphyllobothriidae</taxon>
        <taxon>Schistocephalus</taxon>
    </lineage>
</organism>
<sequence>MLLWPPLTGTQISPVASQIWVLPSGHSPGNRHDQLSDSGVVCASTPGMLDFQNFLTPPLLKSHTVGATATPQSEEQPAEWRMALVVLQLSRYKVDIAALSDTSFSEQSQLEEVGAGYTFFWSGRPKAD</sequence>
<gene>
    <name evidence="1" type="ORF">SSLN_LOCUS6821</name>
</gene>
<dbReference type="AlphaFoldDB" id="A0A183SRH3"/>
<reference evidence="1 2" key="2">
    <citation type="submission" date="2018-11" db="EMBL/GenBank/DDBJ databases">
        <authorList>
            <consortium name="Pathogen Informatics"/>
        </authorList>
    </citation>
    <scope>NUCLEOTIDE SEQUENCE [LARGE SCALE GENOMIC DNA]</scope>
    <source>
        <strain evidence="1 2">NST_G2</strain>
    </source>
</reference>
<dbReference type="Proteomes" id="UP000275846">
    <property type="component" value="Unassembled WGS sequence"/>
</dbReference>
<proteinExistence type="predicted"/>